<sequence>MAGPNAREVDRVSVRVLPDTSRFATELRAQLAKAVQGIRVRIPVDVDMNRFAASLAKAKSELAKAQAAAAKDPLPGFNLDFGPTERMIARIAVAMHELPIQAKKFAQGAKEAANNVLSVAKRSLNVRQHWRSVGAGITSAAKRLREIKADGFYRNFLRVGDAVAGATGKLFRFSTAAGRALGRFGKGAAEGAKKALSSIGDAAS</sequence>
<protein>
    <submittedName>
        <fullName evidence="1">Uncharacterized protein</fullName>
    </submittedName>
</protein>
<name>A0ABW3MGW2_9PSEU</name>
<gene>
    <name evidence="1" type="ORF">ACFQ1S_32550</name>
</gene>
<keyword evidence="2" id="KW-1185">Reference proteome</keyword>
<dbReference type="Proteomes" id="UP001597045">
    <property type="component" value="Unassembled WGS sequence"/>
</dbReference>
<comment type="caution">
    <text evidence="1">The sequence shown here is derived from an EMBL/GenBank/DDBJ whole genome shotgun (WGS) entry which is preliminary data.</text>
</comment>
<proteinExistence type="predicted"/>
<dbReference type="EMBL" id="JBHTIS010002490">
    <property type="protein sequence ID" value="MFD1049926.1"/>
    <property type="molecule type" value="Genomic_DNA"/>
</dbReference>
<organism evidence="1 2">
    <name type="scientific">Kibdelosporangium lantanae</name>
    <dbReference type="NCBI Taxonomy" id="1497396"/>
    <lineage>
        <taxon>Bacteria</taxon>
        <taxon>Bacillati</taxon>
        <taxon>Actinomycetota</taxon>
        <taxon>Actinomycetes</taxon>
        <taxon>Pseudonocardiales</taxon>
        <taxon>Pseudonocardiaceae</taxon>
        <taxon>Kibdelosporangium</taxon>
    </lineage>
</organism>
<reference evidence="2" key="1">
    <citation type="journal article" date="2019" name="Int. J. Syst. Evol. Microbiol.">
        <title>The Global Catalogue of Microorganisms (GCM) 10K type strain sequencing project: providing services to taxonomists for standard genome sequencing and annotation.</title>
        <authorList>
            <consortium name="The Broad Institute Genomics Platform"/>
            <consortium name="The Broad Institute Genome Sequencing Center for Infectious Disease"/>
            <person name="Wu L."/>
            <person name="Ma J."/>
        </authorList>
    </citation>
    <scope>NUCLEOTIDE SEQUENCE [LARGE SCALE GENOMIC DNA]</scope>
    <source>
        <strain evidence="2">JCM 31486</strain>
    </source>
</reference>
<accession>A0ABW3MGW2</accession>
<feature type="non-terminal residue" evidence="1">
    <location>
        <position position="204"/>
    </location>
</feature>
<evidence type="ECO:0000313" key="2">
    <source>
        <dbReference type="Proteomes" id="UP001597045"/>
    </source>
</evidence>
<evidence type="ECO:0000313" key="1">
    <source>
        <dbReference type="EMBL" id="MFD1049926.1"/>
    </source>
</evidence>